<reference evidence="1" key="1">
    <citation type="submission" date="2019-03" db="EMBL/GenBank/DDBJ databases">
        <title>Single cell metagenomics reveals metabolic interactions within the superorganism composed of flagellate Streblomastix strix and complex community of Bacteroidetes bacteria on its surface.</title>
        <authorList>
            <person name="Treitli S.C."/>
            <person name="Kolisko M."/>
            <person name="Husnik F."/>
            <person name="Keeling P."/>
            <person name="Hampl V."/>
        </authorList>
    </citation>
    <scope>NUCLEOTIDE SEQUENCE</scope>
    <source>
        <strain evidence="1">STM</strain>
    </source>
</reference>
<protein>
    <submittedName>
        <fullName evidence="1">Uncharacterized protein</fullName>
    </submittedName>
</protein>
<organism evidence="1">
    <name type="scientific">termite gut metagenome</name>
    <dbReference type="NCBI Taxonomy" id="433724"/>
    <lineage>
        <taxon>unclassified sequences</taxon>
        <taxon>metagenomes</taxon>
        <taxon>organismal metagenomes</taxon>
    </lineage>
</organism>
<evidence type="ECO:0000313" key="1">
    <source>
        <dbReference type="EMBL" id="KAA6336613.1"/>
    </source>
</evidence>
<name>A0A5J4RUE9_9ZZZZ</name>
<gene>
    <name evidence="2" type="ORF">EZS27_012839</name>
    <name evidence="1" type="ORF">EZS27_015243</name>
</gene>
<proteinExistence type="predicted"/>
<sequence length="142" mass="16072">MVRAGGKMRLKKAFIQKTIAFLDSESELLNLKIRHSEQFQPSNPQTYKSELYIVPKSKDLGIIGMAEIVAGLHLSGEITGSDGKPVPLIQIANTFEQAFNFSFGNIYDKLDAIFNRKPYNTTKALDILRSAIVREDRKRNKR</sequence>
<dbReference type="AlphaFoldDB" id="A0A5J4RUE9"/>
<accession>A0A5J4RUE9</accession>
<dbReference type="EMBL" id="SNRY01000554">
    <property type="protein sequence ID" value="KAA6339224.1"/>
    <property type="molecule type" value="Genomic_DNA"/>
</dbReference>
<dbReference type="EMBL" id="SNRY01000776">
    <property type="protein sequence ID" value="KAA6336613.1"/>
    <property type="molecule type" value="Genomic_DNA"/>
</dbReference>
<evidence type="ECO:0000313" key="2">
    <source>
        <dbReference type="EMBL" id="KAA6339224.1"/>
    </source>
</evidence>
<comment type="caution">
    <text evidence="1">The sequence shown here is derived from an EMBL/GenBank/DDBJ whole genome shotgun (WGS) entry which is preliminary data.</text>
</comment>